<dbReference type="EMBL" id="CACVBS010000031">
    <property type="protein sequence ID" value="CAA7260978.1"/>
    <property type="molecule type" value="Genomic_DNA"/>
</dbReference>
<feature type="transmembrane region" description="Helical" evidence="1">
    <location>
        <begin position="125"/>
        <end position="148"/>
    </location>
</feature>
<comment type="caution">
    <text evidence="3">The sequence shown here is derived from an EMBL/GenBank/DDBJ whole genome shotgun (WGS) entry which is preliminary data.</text>
</comment>
<organism evidence="3 4">
    <name type="scientific">Cyclocybe aegerita</name>
    <name type="common">Black poplar mushroom</name>
    <name type="synonym">Agrocybe aegerita</name>
    <dbReference type="NCBI Taxonomy" id="1973307"/>
    <lineage>
        <taxon>Eukaryota</taxon>
        <taxon>Fungi</taxon>
        <taxon>Dikarya</taxon>
        <taxon>Basidiomycota</taxon>
        <taxon>Agaricomycotina</taxon>
        <taxon>Agaricomycetes</taxon>
        <taxon>Agaricomycetidae</taxon>
        <taxon>Agaricales</taxon>
        <taxon>Agaricineae</taxon>
        <taxon>Bolbitiaceae</taxon>
        <taxon>Cyclocybe</taxon>
    </lineage>
</organism>
<evidence type="ECO:0000259" key="2">
    <source>
        <dbReference type="Pfam" id="PF20152"/>
    </source>
</evidence>
<feature type="transmembrane region" description="Helical" evidence="1">
    <location>
        <begin position="209"/>
        <end position="230"/>
    </location>
</feature>
<feature type="transmembrane region" description="Helical" evidence="1">
    <location>
        <begin position="54"/>
        <end position="75"/>
    </location>
</feature>
<accession>A0A8S0WX47</accession>
<protein>
    <recommendedName>
        <fullName evidence="2">DUF6534 domain-containing protein</fullName>
    </recommendedName>
</protein>
<dbReference type="Proteomes" id="UP000467700">
    <property type="component" value="Unassembled WGS sequence"/>
</dbReference>
<evidence type="ECO:0000256" key="1">
    <source>
        <dbReference type="SAM" id="Phobius"/>
    </source>
</evidence>
<proteinExistence type="predicted"/>
<dbReference type="PANTHER" id="PTHR40465">
    <property type="entry name" value="CHROMOSOME 1, WHOLE GENOME SHOTGUN SEQUENCE"/>
    <property type="match status" value="1"/>
</dbReference>
<dbReference type="Pfam" id="PF20152">
    <property type="entry name" value="DUF6534"/>
    <property type="match status" value="1"/>
</dbReference>
<sequence length="294" mass="32192">MPPESPQIVPTDLAPVIGPQFLGALFNAILFGVLSSQVYTYYMAFPEDGIHLKTLVYGLYVLETAQTALIMQTAFRMYVTSFGNFHSLDLVDTTWLSVPVMTTVGTFFAQLFYAHRLFTLSKSKVVPALVVLLACTQIAAGIVTGVLVKQSPYLSPVNFRPSVHIALGVWHSGSALCDVIIAASMAYYLSGFHTTVTRTRRLVQKIIRLTIETGSLTAMLAIAALVLSLLPDNAANYYAVILVFGKIYANSMMVLINRRAQWNSEDTKKWISSASLLGTDHTRTVPTELATVMA</sequence>
<evidence type="ECO:0000313" key="3">
    <source>
        <dbReference type="EMBL" id="CAA7260978.1"/>
    </source>
</evidence>
<feature type="domain" description="DUF6534" evidence="2">
    <location>
        <begin position="174"/>
        <end position="260"/>
    </location>
</feature>
<keyword evidence="1" id="KW-0812">Transmembrane</keyword>
<dbReference type="InterPro" id="IPR045339">
    <property type="entry name" value="DUF6534"/>
</dbReference>
<feature type="transmembrane region" description="Helical" evidence="1">
    <location>
        <begin position="20"/>
        <end position="42"/>
    </location>
</feature>
<feature type="transmembrane region" description="Helical" evidence="1">
    <location>
        <begin position="168"/>
        <end position="189"/>
    </location>
</feature>
<keyword evidence="1" id="KW-1133">Transmembrane helix</keyword>
<feature type="transmembrane region" description="Helical" evidence="1">
    <location>
        <begin position="236"/>
        <end position="256"/>
    </location>
</feature>
<feature type="transmembrane region" description="Helical" evidence="1">
    <location>
        <begin position="95"/>
        <end position="113"/>
    </location>
</feature>
<keyword evidence="1" id="KW-0472">Membrane</keyword>
<dbReference type="PANTHER" id="PTHR40465:SF1">
    <property type="entry name" value="DUF6534 DOMAIN-CONTAINING PROTEIN"/>
    <property type="match status" value="1"/>
</dbReference>
<dbReference type="OrthoDB" id="2536347at2759"/>
<gene>
    <name evidence="3" type="ORF">AAE3_LOCUS3160</name>
</gene>
<evidence type="ECO:0000313" key="4">
    <source>
        <dbReference type="Proteomes" id="UP000467700"/>
    </source>
</evidence>
<keyword evidence="4" id="KW-1185">Reference proteome</keyword>
<name>A0A8S0WX47_CYCAE</name>
<dbReference type="AlphaFoldDB" id="A0A8S0WX47"/>
<reference evidence="3 4" key="1">
    <citation type="submission" date="2020-01" db="EMBL/GenBank/DDBJ databases">
        <authorList>
            <person name="Gupta K D."/>
        </authorList>
    </citation>
    <scope>NUCLEOTIDE SEQUENCE [LARGE SCALE GENOMIC DNA]</scope>
</reference>